<gene>
    <name evidence="10" type="ORF">HMN09_00388900</name>
</gene>
<comment type="subcellular location">
    <subcellularLocation>
        <location evidence="1">Membrane</location>
        <topology evidence="1">Multi-pass membrane protein</topology>
    </subcellularLocation>
</comment>
<keyword evidence="11" id="KW-1185">Reference proteome</keyword>
<evidence type="ECO:0000256" key="4">
    <source>
        <dbReference type="ARBA" id="ARBA00022970"/>
    </source>
</evidence>
<sequence length="566" mass="62344">MGGLPVNELAPSPDEKALGESTFEPELDTVKIDVNTGLYDGVQRNMKQRHIQMIALAGTLGTGLFLGSGKAIAHAGPAGALLAYIHVGTVTYCMLMSLAEMMCFLPISGGYIHFAERFVDPALSFALGWQLWYGGVVTLPTEIISASIIIGFWDPDMPRSHLAGYITLLLFLCAAVNFLGVRWFGESEFFFAMIKIMLVLGCIIGGLVVDLGGGPVHERIGFQYWKNPGAFAPYILSGPTGKFLGWFNTLLQAVCMEGLAMAAAEVQNPRRSLARAVHGVFYRILLFYVLGILVVGMLVPSTDRALLQSTGTAASSPFVLAMTRVGVKVLPSVINAGVLTSAFSAGNSGLYGTSRMLYGLGLRGQAPRIFAKTTKAGLPIVALSFSTMWILLSYMALSEGASTVLNWLTNLTSILGFINWAIISWTYIRFYHGLKAQGIDRTQFVYWNRWQPFPAYWALTWSLIIVLFNGWAVFLDGHWNTRDFIIAYINLPIFAVLFLAYKLVRRTRMVEPGEMDFKSNVPPPDADMVDASVGLEGEVDGQERRPEETRVRRWRVVGRRAAVWLF</sequence>
<keyword evidence="6 8" id="KW-0472">Membrane</keyword>
<dbReference type="InterPro" id="IPR050524">
    <property type="entry name" value="APC_YAT"/>
</dbReference>
<dbReference type="Proteomes" id="UP000613580">
    <property type="component" value="Unassembled WGS sequence"/>
</dbReference>
<evidence type="ECO:0000259" key="9">
    <source>
        <dbReference type="Pfam" id="PF00324"/>
    </source>
</evidence>
<dbReference type="GO" id="GO:0015171">
    <property type="term" value="F:amino acid transmembrane transporter activity"/>
    <property type="evidence" value="ECO:0007669"/>
    <property type="project" value="TreeGrafter"/>
</dbReference>
<evidence type="ECO:0000256" key="6">
    <source>
        <dbReference type="ARBA" id="ARBA00023136"/>
    </source>
</evidence>
<evidence type="ECO:0000256" key="2">
    <source>
        <dbReference type="ARBA" id="ARBA00022448"/>
    </source>
</evidence>
<feature type="region of interest" description="Disordered" evidence="7">
    <location>
        <begin position="1"/>
        <end position="21"/>
    </location>
</feature>
<feature type="transmembrane region" description="Helical" evidence="8">
    <location>
        <begin position="190"/>
        <end position="209"/>
    </location>
</feature>
<keyword evidence="2" id="KW-0813">Transport</keyword>
<feature type="transmembrane region" description="Helical" evidence="8">
    <location>
        <begin position="81"/>
        <end position="112"/>
    </location>
</feature>
<evidence type="ECO:0000313" key="10">
    <source>
        <dbReference type="EMBL" id="KAF7318766.1"/>
    </source>
</evidence>
<protein>
    <submittedName>
        <fullName evidence="10">Amino acid permease/ SLC12A domain-containing protein</fullName>
    </submittedName>
</protein>
<evidence type="ECO:0000256" key="5">
    <source>
        <dbReference type="ARBA" id="ARBA00022989"/>
    </source>
</evidence>
<organism evidence="10 11">
    <name type="scientific">Mycena chlorophos</name>
    <name type="common">Agaric fungus</name>
    <name type="synonym">Agaricus chlorophos</name>
    <dbReference type="NCBI Taxonomy" id="658473"/>
    <lineage>
        <taxon>Eukaryota</taxon>
        <taxon>Fungi</taxon>
        <taxon>Dikarya</taxon>
        <taxon>Basidiomycota</taxon>
        <taxon>Agaricomycotina</taxon>
        <taxon>Agaricomycetes</taxon>
        <taxon>Agaricomycetidae</taxon>
        <taxon>Agaricales</taxon>
        <taxon>Marasmiineae</taxon>
        <taxon>Mycenaceae</taxon>
        <taxon>Mycena</taxon>
    </lineage>
</organism>
<name>A0A8H6WJ29_MYCCL</name>
<feature type="transmembrane region" description="Helical" evidence="8">
    <location>
        <begin position="453"/>
        <end position="473"/>
    </location>
</feature>
<evidence type="ECO:0000256" key="8">
    <source>
        <dbReference type="SAM" id="Phobius"/>
    </source>
</evidence>
<dbReference type="FunFam" id="1.20.1740.10:FF:000006">
    <property type="entry name" value="General amino acid permease"/>
    <property type="match status" value="1"/>
</dbReference>
<feature type="domain" description="Amino acid permease/ SLC12A" evidence="9">
    <location>
        <begin position="50"/>
        <end position="508"/>
    </location>
</feature>
<evidence type="ECO:0000256" key="3">
    <source>
        <dbReference type="ARBA" id="ARBA00022692"/>
    </source>
</evidence>
<keyword evidence="3 8" id="KW-0812">Transmembrane</keyword>
<feature type="transmembrane region" description="Helical" evidence="8">
    <location>
        <begin position="376"/>
        <end position="395"/>
    </location>
</feature>
<evidence type="ECO:0000313" key="11">
    <source>
        <dbReference type="Proteomes" id="UP000613580"/>
    </source>
</evidence>
<evidence type="ECO:0000256" key="7">
    <source>
        <dbReference type="SAM" id="MobiDB-lite"/>
    </source>
</evidence>
<proteinExistence type="predicted"/>
<dbReference type="PIRSF" id="PIRSF006060">
    <property type="entry name" value="AA_transporter"/>
    <property type="match status" value="1"/>
</dbReference>
<keyword evidence="4" id="KW-0029">Amino-acid transport</keyword>
<reference evidence="10" key="1">
    <citation type="submission" date="2020-05" db="EMBL/GenBank/DDBJ databases">
        <title>Mycena genomes resolve the evolution of fungal bioluminescence.</title>
        <authorList>
            <person name="Tsai I.J."/>
        </authorList>
    </citation>
    <scope>NUCLEOTIDE SEQUENCE</scope>
    <source>
        <strain evidence="10">110903Hualien_Pintung</strain>
    </source>
</reference>
<dbReference type="GO" id="GO:0016020">
    <property type="term" value="C:membrane"/>
    <property type="evidence" value="ECO:0007669"/>
    <property type="project" value="UniProtKB-SubCell"/>
</dbReference>
<feature type="transmembrane region" description="Helical" evidence="8">
    <location>
        <begin position="132"/>
        <end position="153"/>
    </location>
</feature>
<comment type="caution">
    <text evidence="10">The sequence shown here is derived from an EMBL/GenBank/DDBJ whole genome shotgun (WGS) entry which is preliminary data.</text>
</comment>
<dbReference type="Pfam" id="PF00324">
    <property type="entry name" value="AA_permease"/>
    <property type="match status" value="1"/>
</dbReference>
<dbReference type="Gene3D" id="1.20.1740.10">
    <property type="entry name" value="Amino acid/polyamine transporter I"/>
    <property type="match status" value="1"/>
</dbReference>
<feature type="transmembrane region" description="Helical" evidence="8">
    <location>
        <begin position="50"/>
        <end position="69"/>
    </location>
</feature>
<dbReference type="PANTHER" id="PTHR43341">
    <property type="entry name" value="AMINO ACID PERMEASE"/>
    <property type="match status" value="1"/>
</dbReference>
<dbReference type="InterPro" id="IPR004841">
    <property type="entry name" value="AA-permease/SLC12A_dom"/>
</dbReference>
<dbReference type="PANTHER" id="PTHR43341:SF4">
    <property type="entry name" value="ARGININE PERMEASE CAN1-RELATED"/>
    <property type="match status" value="1"/>
</dbReference>
<feature type="transmembrane region" description="Helical" evidence="8">
    <location>
        <begin position="407"/>
        <end position="432"/>
    </location>
</feature>
<dbReference type="EMBL" id="JACAZE010000004">
    <property type="protein sequence ID" value="KAF7318766.1"/>
    <property type="molecule type" value="Genomic_DNA"/>
</dbReference>
<accession>A0A8H6WJ29</accession>
<feature type="transmembrane region" description="Helical" evidence="8">
    <location>
        <begin position="485"/>
        <end position="504"/>
    </location>
</feature>
<dbReference type="AlphaFoldDB" id="A0A8H6WJ29"/>
<feature type="transmembrane region" description="Helical" evidence="8">
    <location>
        <begin position="165"/>
        <end position="184"/>
    </location>
</feature>
<evidence type="ECO:0000256" key="1">
    <source>
        <dbReference type="ARBA" id="ARBA00004141"/>
    </source>
</evidence>
<dbReference type="OrthoDB" id="10062876at2759"/>
<feature type="transmembrane region" description="Helical" evidence="8">
    <location>
        <begin position="280"/>
        <end position="299"/>
    </location>
</feature>
<keyword evidence="5 8" id="KW-1133">Transmembrane helix</keyword>